<evidence type="ECO:0000256" key="1">
    <source>
        <dbReference type="ARBA" id="ARBA00011738"/>
    </source>
</evidence>
<dbReference type="AlphaFoldDB" id="A0A2S8G103"/>
<dbReference type="Proteomes" id="UP000239388">
    <property type="component" value="Unassembled WGS sequence"/>
</dbReference>
<dbReference type="PROSITE" id="PS51502">
    <property type="entry name" value="S_R_A_B_BARREL"/>
    <property type="match status" value="1"/>
</dbReference>
<feature type="domain" description="Stress-response A/B barrel" evidence="3">
    <location>
        <begin position="40"/>
        <end position="134"/>
    </location>
</feature>
<dbReference type="Gene3D" id="3.30.70.100">
    <property type="match status" value="1"/>
</dbReference>
<organism evidence="4 5">
    <name type="scientific">Blastopirellula marina</name>
    <dbReference type="NCBI Taxonomy" id="124"/>
    <lineage>
        <taxon>Bacteria</taxon>
        <taxon>Pseudomonadati</taxon>
        <taxon>Planctomycetota</taxon>
        <taxon>Planctomycetia</taxon>
        <taxon>Pirellulales</taxon>
        <taxon>Pirellulaceae</taxon>
        <taxon>Blastopirellula</taxon>
    </lineage>
</organism>
<evidence type="ECO:0000256" key="2">
    <source>
        <dbReference type="SAM" id="SignalP"/>
    </source>
</evidence>
<comment type="subunit">
    <text evidence="1">Homodimer.</text>
</comment>
<proteinExistence type="predicted"/>
<protein>
    <submittedName>
        <fullName evidence="4">Stress responsive protein</fullName>
    </submittedName>
</protein>
<evidence type="ECO:0000313" key="5">
    <source>
        <dbReference type="Proteomes" id="UP000239388"/>
    </source>
</evidence>
<dbReference type="InterPro" id="IPR044662">
    <property type="entry name" value="HS1/DABB1-like"/>
</dbReference>
<keyword evidence="2" id="KW-0732">Signal</keyword>
<accession>A0A2S8G103</accession>
<sequence length="137" mass="15666">MKFPGLELRCISLCAALLFVGMFSMTAMSHAEEKEPSGKLRHVVVFKFKDSATAKDIEKIEKAFGELPSKISQIKEYEWGTNNSPEMLDKGFTHCFLVTFASEKDREIYLPHPEHKKFVALLGPYLDEAFVIDYWAK</sequence>
<dbReference type="EMBL" id="PUIB01000011">
    <property type="protein sequence ID" value="PQO37990.1"/>
    <property type="molecule type" value="Genomic_DNA"/>
</dbReference>
<comment type="caution">
    <text evidence="4">The sequence shown here is derived from an EMBL/GenBank/DDBJ whole genome shotgun (WGS) entry which is preliminary data.</text>
</comment>
<evidence type="ECO:0000259" key="3">
    <source>
        <dbReference type="PROSITE" id="PS51502"/>
    </source>
</evidence>
<feature type="chain" id="PRO_5015549733" evidence="2">
    <location>
        <begin position="32"/>
        <end position="137"/>
    </location>
</feature>
<dbReference type="PANTHER" id="PTHR33178">
    <property type="match status" value="1"/>
</dbReference>
<dbReference type="PANTHER" id="PTHR33178:SF10">
    <property type="entry name" value="STRESS-RESPONSE A_B BARREL DOMAIN-CONTAINING PROTEIN"/>
    <property type="match status" value="1"/>
</dbReference>
<evidence type="ECO:0000313" key="4">
    <source>
        <dbReference type="EMBL" id="PQO37990.1"/>
    </source>
</evidence>
<dbReference type="InterPro" id="IPR011008">
    <property type="entry name" value="Dimeric_a/b-barrel"/>
</dbReference>
<dbReference type="Pfam" id="PF07876">
    <property type="entry name" value="Dabb"/>
    <property type="match status" value="1"/>
</dbReference>
<dbReference type="SUPFAM" id="SSF54909">
    <property type="entry name" value="Dimeric alpha+beta barrel"/>
    <property type="match status" value="1"/>
</dbReference>
<feature type="signal peptide" evidence="2">
    <location>
        <begin position="1"/>
        <end position="31"/>
    </location>
</feature>
<dbReference type="SMART" id="SM00886">
    <property type="entry name" value="Dabb"/>
    <property type="match status" value="1"/>
</dbReference>
<dbReference type="InterPro" id="IPR013097">
    <property type="entry name" value="Dabb"/>
</dbReference>
<dbReference type="OrthoDB" id="9808130at2"/>
<gene>
    <name evidence="4" type="ORF">C5Y98_07835</name>
</gene>
<reference evidence="4 5" key="1">
    <citation type="submission" date="2018-02" db="EMBL/GenBank/DDBJ databases">
        <title>Comparative genomes isolates from brazilian mangrove.</title>
        <authorList>
            <person name="Araujo J.E."/>
            <person name="Taketani R.G."/>
            <person name="Silva M.C.P."/>
            <person name="Loureco M.V."/>
            <person name="Andreote F.D."/>
        </authorList>
    </citation>
    <scope>NUCLEOTIDE SEQUENCE [LARGE SCALE GENOMIC DNA]</scope>
    <source>
        <strain evidence="4 5">NAP PRIS-MGV</strain>
    </source>
</reference>
<name>A0A2S8G103_9BACT</name>